<proteinExistence type="predicted"/>
<name>A0A8H4C8L1_COLGL</name>
<gene>
    <name evidence="2" type="ORF">GCG54_00015338</name>
</gene>
<reference evidence="2" key="1">
    <citation type="journal article" date="2020" name="Phytopathology">
        <title>Genome sequence and comparative analysis of Colletotrichum gloeosporioides isolated from Liriodendron leaves.</title>
        <authorList>
            <person name="Fu F.F."/>
            <person name="Hao Z."/>
            <person name="Wang P."/>
            <person name="Lu Y."/>
            <person name="Xue L.J."/>
            <person name="Wei G."/>
            <person name="Tian Y."/>
            <person name="Baishi H."/>
            <person name="Xu H."/>
            <person name="Shi J."/>
            <person name="Cheng T."/>
            <person name="Wang G."/>
            <person name="Yi Y."/>
            <person name="Chen J."/>
        </authorList>
    </citation>
    <scope>NUCLEOTIDE SEQUENCE</scope>
    <source>
        <strain evidence="2">Lc1</strain>
    </source>
</reference>
<dbReference type="EMBL" id="WVTB01000086">
    <property type="protein sequence ID" value="KAF3799152.1"/>
    <property type="molecule type" value="Genomic_DNA"/>
</dbReference>
<dbReference type="Proteomes" id="UP000613401">
    <property type="component" value="Unassembled WGS sequence"/>
</dbReference>
<evidence type="ECO:0000313" key="2">
    <source>
        <dbReference type="EMBL" id="KAF3799152.1"/>
    </source>
</evidence>
<accession>A0A8H4C8L1</accession>
<protein>
    <submittedName>
        <fullName evidence="2">Uncharacterized protein</fullName>
    </submittedName>
</protein>
<organism evidence="2 3">
    <name type="scientific">Colletotrichum gloeosporioides</name>
    <name type="common">Anthracnose fungus</name>
    <name type="synonym">Glomerella cingulata</name>
    <dbReference type="NCBI Taxonomy" id="474922"/>
    <lineage>
        <taxon>Eukaryota</taxon>
        <taxon>Fungi</taxon>
        <taxon>Dikarya</taxon>
        <taxon>Ascomycota</taxon>
        <taxon>Pezizomycotina</taxon>
        <taxon>Sordariomycetes</taxon>
        <taxon>Hypocreomycetidae</taxon>
        <taxon>Glomerellales</taxon>
        <taxon>Glomerellaceae</taxon>
        <taxon>Colletotrichum</taxon>
        <taxon>Colletotrichum gloeosporioides species complex</taxon>
    </lineage>
</organism>
<evidence type="ECO:0000313" key="3">
    <source>
        <dbReference type="Proteomes" id="UP000613401"/>
    </source>
</evidence>
<feature type="region of interest" description="Disordered" evidence="1">
    <location>
        <begin position="45"/>
        <end position="67"/>
    </location>
</feature>
<reference evidence="2" key="2">
    <citation type="submission" date="2020-03" db="EMBL/GenBank/DDBJ databases">
        <authorList>
            <person name="Fu F.-F."/>
            <person name="Chen J."/>
        </authorList>
    </citation>
    <scope>NUCLEOTIDE SEQUENCE</scope>
    <source>
        <strain evidence="2">Lc1</strain>
    </source>
</reference>
<sequence>MAHHQALRHQLGNIAYVVRFEVDAYYEKAGEISSAESLEGAMGRLAVEESSGGSVKPRPSWPSNISP</sequence>
<dbReference type="GeneID" id="69022442"/>
<dbReference type="RefSeq" id="XP_045258312.1">
    <property type="nucleotide sequence ID" value="XM_045415139.1"/>
</dbReference>
<keyword evidence="3" id="KW-1185">Reference proteome</keyword>
<evidence type="ECO:0000256" key="1">
    <source>
        <dbReference type="SAM" id="MobiDB-lite"/>
    </source>
</evidence>
<comment type="caution">
    <text evidence="2">The sequence shown here is derived from an EMBL/GenBank/DDBJ whole genome shotgun (WGS) entry which is preliminary data.</text>
</comment>
<dbReference type="AlphaFoldDB" id="A0A8H4C8L1"/>